<gene>
    <name evidence="3" type="ORF">BDQ12DRAFT_687700</name>
</gene>
<protein>
    <recommendedName>
        <fullName evidence="5">Mid2 domain-containing protein</fullName>
    </recommendedName>
</protein>
<dbReference type="Proteomes" id="UP000308652">
    <property type="component" value="Unassembled WGS sequence"/>
</dbReference>
<sequence length="445" mass="47369">MAHCRALPLSSFGRRGRLFRVFFSASFTFLFTPFVSAIALTAPSGAVSGGSFTYRWSAVSTDSSFDLYLFDPKKKPFSNAIASNVKPSLESLVITLPVVSPSSGFTFRAVPARSSPTGGILAISPSFSIAGSGAVNVDTPAIVSTQTPTNTTPRQRTTVIVITSANPPVTSNTVIPTADPEPPSTPSVPSTDTSSAIPTSSAHSGGNVGSVSSTSNSLSSSTSNQSTSTPSSTSSSPLQSNTPTTSAGGESQITSSPTPGARKKSLGTGAILGILASLMISSGLAIFFLRSRLVKKLQIRRTRRQVDPLILPDLEYAPTTHRAKELPEIPEKQSDPLPIYQPNQRAGEYDLRRTSTIIELPVLELSGNIQERVDPQRSLTTRDTETTTVVNPSEEGTDAVVVLQQHMQMMHNLIQSLQIRRTADQRFSSFTSLPPDYESDASHRP</sequence>
<feature type="transmembrane region" description="Helical" evidence="2">
    <location>
        <begin position="266"/>
        <end position="289"/>
    </location>
</feature>
<organism evidence="3 4">
    <name type="scientific">Crucibulum laeve</name>
    <dbReference type="NCBI Taxonomy" id="68775"/>
    <lineage>
        <taxon>Eukaryota</taxon>
        <taxon>Fungi</taxon>
        <taxon>Dikarya</taxon>
        <taxon>Basidiomycota</taxon>
        <taxon>Agaricomycotina</taxon>
        <taxon>Agaricomycetes</taxon>
        <taxon>Agaricomycetidae</taxon>
        <taxon>Agaricales</taxon>
        <taxon>Agaricineae</taxon>
        <taxon>Nidulariaceae</taxon>
        <taxon>Crucibulum</taxon>
    </lineage>
</organism>
<name>A0A5C3LRZ5_9AGAR</name>
<proteinExistence type="predicted"/>
<keyword evidence="2" id="KW-0812">Transmembrane</keyword>
<accession>A0A5C3LRZ5</accession>
<dbReference type="EMBL" id="ML213618">
    <property type="protein sequence ID" value="TFK35874.1"/>
    <property type="molecule type" value="Genomic_DNA"/>
</dbReference>
<keyword evidence="4" id="KW-1185">Reference proteome</keyword>
<feature type="compositionally biased region" description="Low complexity" evidence="1">
    <location>
        <begin position="209"/>
        <end position="246"/>
    </location>
</feature>
<evidence type="ECO:0000256" key="1">
    <source>
        <dbReference type="SAM" id="MobiDB-lite"/>
    </source>
</evidence>
<dbReference type="AlphaFoldDB" id="A0A5C3LRZ5"/>
<evidence type="ECO:0000256" key="2">
    <source>
        <dbReference type="SAM" id="Phobius"/>
    </source>
</evidence>
<keyword evidence="2" id="KW-0472">Membrane</keyword>
<evidence type="ECO:0000313" key="4">
    <source>
        <dbReference type="Proteomes" id="UP000308652"/>
    </source>
</evidence>
<dbReference type="STRING" id="68775.A0A5C3LRZ5"/>
<evidence type="ECO:0008006" key="5">
    <source>
        <dbReference type="Google" id="ProtNLM"/>
    </source>
</evidence>
<keyword evidence="2" id="KW-1133">Transmembrane helix</keyword>
<evidence type="ECO:0000313" key="3">
    <source>
        <dbReference type="EMBL" id="TFK35874.1"/>
    </source>
</evidence>
<dbReference type="OrthoDB" id="5420143at2759"/>
<reference evidence="3 4" key="1">
    <citation type="journal article" date="2019" name="Nat. Ecol. Evol.">
        <title>Megaphylogeny resolves global patterns of mushroom evolution.</title>
        <authorList>
            <person name="Varga T."/>
            <person name="Krizsan K."/>
            <person name="Foldi C."/>
            <person name="Dima B."/>
            <person name="Sanchez-Garcia M."/>
            <person name="Sanchez-Ramirez S."/>
            <person name="Szollosi G.J."/>
            <person name="Szarkandi J.G."/>
            <person name="Papp V."/>
            <person name="Albert L."/>
            <person name="Andreopoulos W."/>
            <person name="Angelini C."/>
            <person name="Antonin V."/>
            <person name="Barry K.W."/>
            <person name="Bougher N.L."/>
            <person name="Buchanan P."/>
            <person name="Buyck B."/>
            <person name="Bense V."/>
            <person name="Catcheside P."/>
            <person name="Chovatia M."/>
            <person name="Cooper J."/>
            <person name="Damon W."/>
            <person name="Desjardin D."/>
            <person name="Finy P."/>
            <person name="Geml J."/>
            <person name="Haridas S."/>
            <person name="Hughes K."/>
            <person name="Justo A."/>
            <person name="Karasinski D."/>
            <person name="Kautmanova I."/>
            <person name="Kiss B."/>
            <person name="Kocsube S."/>
            <person name="Kotiranta H."/>
            <person name="LaButti K.M."/>
            <person name="Lechner B.E."/>
            <person name="Liimatainen K."/>
            <person name="Lipzen A."/>
            <person name="Lukacs Z."/>
            <person name="Mihaltcheva S."/>
            <person name="Morgado L.N."/>
            <person name="Niskanen T."/>
            <person name="Noordeloos M.E."/>
            <person name="Ohm R.A."/>
            <person name="Ortiz-Santana B."/>
            <person name="Ovrebo C."/>
            <person name="Racz N."/>
            <person name="Riley R."/>
            <person name="Savchenko A."/>
            <person name="Shiryaev A."/>
            <person name="Soop K."/>
            <person name="Spirin V."/>
            <person name="Szebenyi C."/>
            <person name="Tomsovsky M."/>
            <person name="Tulloss R.E."/>
            <person name="Uehling J."/>
            <person name="Grigoriev I.V."/>
            <person name="Vagvolgyi C."/>
            <person name="Papp T."/>
            <person name="Martin F.M."/>
            <person name="Miettinen O."/>
            <person name="Hibbett D.S."/>
            <person name="Nagy L.G."/>
        </authorList>
    </citation>
    <scope>NUCLEOTIDE SEQUENCE [LARGE SCALE GENOMIC DNA]</scope>
    <source>
        <strain evidence="3 4">CBS 166.37</strain>
    </source>
</reference>
<feature type="compositionally biased region" description="Polar residues" evidence="1">
    <location>
        <begin position="161"/>
        <end position="175"/>
    </location>
</feature>
<feature type="compositionally biased region" description="Polar residues" evidence="1">
    <location>
        <begin position="247"/>
        <end position="258"/>
    </location>
</feature>
<feature type="region of interest" description="Disordered" evidence="1">
    <location>
        <begin position="161"/>
        <end position="263"/>
    </location>
</feature>